<proteinExistence type="inferred from homology"/>
<reference evidence="3 4" key="1">
    <citation type="submission" date="2024-02" db="EMBL/GenBank/DDBJ databases">
        <authorList>
            <person name="Chen Y."/>
            <person name="Shah S."/>
            <person name="Dougan E. K."/>
            <person name="Thang M."/>
            <person name="Chan C."/>
        </authorList>
    </citation>
    <scope>NUCLEOTIDE SEQUENCE [LARGE SCALE GENOMIC DNA]</scope>
</reference>
<comment type="function">
    <text evidence="2">Reversible hydration of carbon dioxide.</text>
</comment>
<dbReference type="EC" id="4.2.1.1" evidence="2"/>
<dbReference type="Gene3D" id="3.40.1050.10">
    <property type="entry name" value="Carbonic anhydrase"/>
    <property type="match status" value="1"/>
</dbReference>
<accession>A0ABP0J7W3</accession>
<dbReference type="EMBL" id="CAXAMM010006291">
    <property type="protein sequence ID" value="CAK9010484.1"/>
    <property type="molecule type" value="Genomic_DNA"/>
</dbReference>
<dbReference type="Proteomes" id="UP001642464">
    <property type="component" value="Unassembled WGS sequence"/>
</dbReference>
<dbReference type="InterPro" id="IPR001765">
    <property type="entry name" value="Carbonic_anhydrase"/>
</dbReference>
<dbReference type="InterPro" id="IPR036874">
    <property type="entry name" value="Carbonic_anhydrase_sf"/>
</dbReference>
<evidence type="ECO:0000256" key="1">
    <source>
        <dbReference type="ARBA" id="ARBA00006217"/>
    </source>
</evidence>
<keyword evidence="2" id="KW-0456">Lyase</keyword>
<sequence>MVQASQALDVLLNELSSVVSEAQAQCGRKATEDEIAAKAIKLNVFHTINFLLQYSEPIREKVRSGKLEIQGGIYDLKSGQVEFLGQSPMQSKLVKSTSTAAPSLQQKLVAVGGA</sequence>
<evidence type="ECO:0000256" key="2">
    <source>
        <dbReference type="RuleBase" id="RU003956"/>
    </source>
</evidence>
<evidence type="ECO:0000313" key="4">
    <source>
        <dbReference type="Proteomes" id="UP001642464"/>
    </source>
</evidence>
<protein>
    <recommendedName>
        <fullName evidence="2">Carbonic anhydrase</fullName>
        <ecNumber evidence="2">4.2.1.1</ecNumber>
    </recommendedName>
    <alternativeName>
        <fullName evidence="2">Carbonate dehydratase</fullName>
    </alternativeName>
</protein>
<comment type="caution">
    <text evidence="3">The sequence shown here is derived from an EMBL/GenBank/DDBJ whole genome shotgun (WGS) entry which is preliminary data.</text>
</comment>
<comment type="catalytic activity">
    <reaction evidence="2">
        <text>hydrogencarbonate + H(+) = CO2 + H2O</text>
        <dbReference type="Rhea" id="RHEA:10748"/>
        <dbReference type="ChEBI" id="CHEBI:15377"/>
        <dbReference type="ChEBI" id="CHEBI:15378"/>
        <dbReference type="ChEBI" id="CHEBI:16526"/>
        <dbReference type="ChEBI" id="CHEBI:17544"/>
        <dbReference type="EC" id="4.2.1.1"/>
    </reaction>
</comment>
<keyword evidence="2" id="KW-0862">Zinc</keyword>
<dbReference type="SUPFAM" id="SSF53056">
    <property type="entry name" value="beta-carbonic anhydrase, cab"/>
    <property type="match status" value="1"/>
</dbReference>
<name>A0ABP0J7W3_9DINO</name>
<keyword evidence="4" id="KW-1185">Reference proteome</keyword>
<evidence type="ECO:0000313" key="3">
    <source>
        <dbReference type="EMBL" id="CAK9010484.1"/>
    </source>
</evidence>
<comment type="similarity">
    <text evidence="1 2">Belongs to the beta-class carbonic anhydrase family.</text>
</comment>
<organism evidence="3 4">
    <name type="scientific">Durusdinium trenchii</name>
    <dbReference type="NCBI Taxonomy" id="1381693"/>
    <lineage>
        <taxon>Eukaryota</taxon>
        <taxon>Sar</taxon>
        <taxon>Alveolata</taxon>
        <taxon>Dinophyceae</taxon>
        <taxon>Suessiales</taxon>
        <taxon>Symbiodiniaceae</taxon>
        <taxon>Durusdinium</taxon>
    </lineage>
</organism>
<dbReference type="Pfam" id="PF00484">
    <property type="entry name" value="Pro_CA"/>
    <property type="match status" value="1"/>
</dbReference>
<gene>
    <name evidence="3" type="ORF">SCF082_LOCUS10703</name>
</gene>